<keyword evidence="3" id="KW-1185">Reference proteome</keyword>
<accession>A0A9K3HLI8</accession>
<dbReference type="Gramene" id="mRNA:HanXRQr2_Chr11g0471831">
    <property type="protein sequence ID" value="CDS:HanXRQr2_Chr11g0471831.1"/>
    <property type="gene ID" value="HanXRQr2_Chr11g0471831"/>
</dbReference>
<evidence type="ECO:0000313" key="2">
    <source>
        <dbReference type="EMBL" id="KAF5780430.1"/>
    </source>
</evidence>
<keyword evidence="1" id="KW-0472">Membrane</keyword>
<reference evidence="2" key="1">
    <citation type="journal article" date="2017" name="Nature">
        <title>The sunflower genome provides insights into oil metabolism, flowering and Asterid evolution.</title>
        <authorList>
            <person name="Badouin H."/>
            <person name="Gouzy J."/>
            <person name="Grassa C.J."/>
            <person name="Murat F."/>
            <person name="Staton S.E."/>
            <person name="Cottret L."/>
            <person name="Lelandais-Briere C."/>
            <person name="Owens G.L."/>
            <person name="Carrere S."/>
            <person name="Mayjonade B."/>
            <person name="Legrand L."/>
            <person name="Gill N."/>
            <person name="Kane N.C."/>
            <person name="Bowers J.E."/>
            <person name="Hubner S."/>
            <person name="Bellec A."/>
            <person name="Berard A."/>
            <person name="Berges H."/>
            <person name="Blanchet N."/>
            <person name="Boniface M.C."/>
            <person name="Brunel D."/>
            <person name="Catrice O."/>
            <person name="Chaidir N."/>
            <person name="Claudel C."/>
            <person name="Donnadieu C."/>
            <person name="Faraut T."/>
            <person name="Fievet G."/>
            <person name="Helmstetter N."/>
            <person name="King M."/>
            <person name="Knapp S.J."/>
            <person name="Lai Z."/>
            <person name="Le Paslier M.C."/>
            <person name="Lippi Y."/>
            <person name="Lorenzon L."/>
            <person name="Mandel J.R."/>
            <person name="Marage G."/>
            <person name="Marchand G."/>
            <person name="Marquand E."/>
            <person name="Bret-Mestries E."/>
            <person name="Morien E."/>
            <person name="Nambeesan S."/>
            <person name="Nguyen T."/>
            <person name="Pegot-Espagnet P."/>
            <person name="Pouilly N."/>
            <person name="Raftis F."/>
            <person name="Sallet E."/>
            <person name="Schiex T."/>
            <person name="Thomas J."/>
            <person name="Vandecasteele C."/>
            <person name="Vares D."/>
            <person name="Vear F."/>
            <person name="Vautrin S."/>
            <person name="Crespi M."/>
            <person name="Mangin B."/>
            <person name="Burke J.M."/>
            <person name="Salse J."/>
            <person name="Munos S."/>
            <person name="Vincourt P."/>
            <person name="Rieseberg L.H."/>
            <person name="Langlade N.B."/>
        </authorList>
    </citation>
    <scope>NUCLEOTIDE SEQUENCE</scope>
    <source>
        <tissue evidence="2">Leaves</tissue>
    </source>
</reference>
<dbReference type="AlphaFoldDB" id="A0A9K3HLI8"/>
<feature type="transmembrane region" description="Helical" evidence="1">
    <location>
        <begin position="12"/>
        <end position="31"/>
    </location>
</feature>
<keyword evidence="1" id="KW-1133">Transmembrane helix</keyword>
<reference evidence="2" key="2">
    <citation type="submission" date="2020-06" db="EMBL/GenBank/DDBJ databases">
        <title>Helianthus annuus Genome sequencing and assembly Release 2.</title>
        <authorList>
            <person name="Gouzy J."/>
            <person name="Langlade N."/>
            <person name="Munos S."/>
        </authorList>
    </citation>
    <scope>NUCLEOTIDE SEQUENCE</scope>
    <source>
        <tissue evidence="2">Leaves</tissue>
    </source>
</reference>
<dbReference type="Proteomes" id="UP000215914">
    <property type="component" value="Unassembled WGS sequence"/>
</dbReference>
<keyword evidence="1" id="KW-0812">Transmembrane</keyword>
<sequence>MESSCENTLFKLITLVGVLSLAYFSSLIYFFRRGLDSLSAINDSNCCLNKRIVCCISAFSDTFTCNWSCRILLSAVFIFTRYSTSELLR</sequence>
<comment type="caution">
    <text evidence="2">The sequence shown here is derived from an EMBL/GenBank/DDBJ whole genome shotgun (WGS) entry which is preliminary data.</text>
</comment>
<name>A0A9K3HLI8_HELAN</name>
<proteinExistence type="predicted"/>
<organism evidence="2 3">
    <name type="scientific">Helianthus annuus</name>
    <name type="common">Common sunflower</name>
    <dbReference type="NCBI Taxonomy" id="4232"/>
    <lineage>
        <taxon>Eukaryota</taxon>
        <taxon>Viridiplantae</taxon>
        <taxon>Streptophyta</taxon>
        <taxon>Embryophyta</taxon>
        <taxon>Tracheophyta</taxon>
        <taxon>Spermatophyta</taxon>
        <taxon>Magnoliopsida</taxon>
        <taxon>eudicotyledons</taxon>
        <taxon>Gunneridae</taxon>
        <taxon>Pentapetalae</taxon>
        <taxon>asterids</taxon>
        <taxon>campanulids</taxon>
        <taxon>Asterales</taxon>
        <taxon>Asteraceae</taxon>
        <taxon>Asteroideae</taxon>
        <taxon>Heliantheae alliance</taxon>
        <taxon>Heliantheae</taxon>
        <taxon>Helianthus</taxon>
    </lineage>
</organism>
<protein>
    <submittedName>
        <fullName evidence="2">Uncharacterized protein</fullName>
    </submittedName>
</protein>
<evidence type="ECO:0000256" key="1">
    <source>
        <dbReference type="SAM" id="Phobius"/>
    </source>
</evidence>
<dbReference type="EMBL" id="MNCJ02000326">
    <property type="protein sequence ID" value="KAF5780430.1"/>
    <property type="molecule type" value="Genomic_DNA"/>
</dbReference>
<gene>
    <name evidence="2" type="ORF">HanXRQr2_Chr11g0471831</name>
</gene>
<evidence type="ECO:0000313" key="3">
    <source>
        <dbReference type="Proteomes" id="UP000215914"/>
    </source>
</evidence>